<sequence>MTIGEHIKEGDEVRLCWAFSDQVTGFRDYTKDVLGRRNQCPPELESSVLYMKLPWPRFETQSILAGANTPPPNSMIMVPLPATEPQTIDLKVLPANDGAFKYVMQDVSFRTDTAANEGLGDTDD</sequence>
<protein>
    <submittedName>
        <fullName evidence="1">Uncharacterized protein</fullName>
    </submittedName>
</protein>
<evidence type="ECO:0000313" key="1">
    <source>
        <dbReference type="EMBL" id="KAJ9652203.1"/>
    </source>
</evidence>
<proteinExistence type="predicted"/>
<evidence type="ECO:0000313" key="2">
    <source>
        <dbReference type="Proteomes" id="UP001172684"/>
    </source>
</evidence>
<gene>
    <name evidence="1" type="ORF">H2201_009237</name>
</gene>
<reference evidence="1" key="1">
    <citation type="submission" date="2022-10" db="EMBL/GenBank/DDBJ databases">
        <title>Culturing micro-colonial fungi from biological soil crusts in the Mojave desert and describing Neophaeococcomyces mojavensis, and introducing the new genera and species Taxawa tesnikishii.</title>
        <authorList>
            <person name="Kurbessoian T."/>
            <person name="Stajich J.E."/>
        </authorList>
    </citation>
    <scope>NUCLEOTIDE SEQUENCE</scope>
    <source>
        <strain evidence="1">TK_1</strain>
    </source>
</reference>
<dbReference type="EMBL" id="JAPDRL010000441">
    <property type="protein sequence ID" value="KAJ9652203.1"/>
    <property type="molecule type" value="Genomic_DNA"/>
</dbReference>
<accession>A0ABQ9NEF9</accession>
<comment type="caution">
    <text evidence="1">The sequence shown here is derived from an EMBL/GenBank/DDBJ whole genome shotgun (WGS) entry which is preliminary data.</text>
</comment>
<dbReference type="Proteomes" id="UP001172684">
    <property type="component" value="Unassembled WGS sequence"/>
</dbReference>
<keyword evidence="2" id="KW-1185">Reference proteome</keyword>
<organism evidence="1 2">
    <name type="scientific">Coniosporium apollinis</name>
    <dbReference type="NCBI Taxonomy" id="61459"/>
    <lineage>
        <taxon>Eukaryota</taxon>
        <taxon>Fungi</taxon>
        <taxon>Dikarya</taxon>
        <taxon>Ascomycota</taxon>
        <taxon>Pezizomycotina</taxon>
        <taxon>Dothideomycetes</taxon>
        <taxon>Dothideomycetes incertae sedis</taxon>
        <taxon>Coniosporium</taxon>
    </lineage>
</organism>
<name>A0ABQ9NEF9_9PEZI</name>